<dbReference type="PROSITE" id="PS51228">
    <property type="entry name" value="ACB_2"/>
    <property type="match status" value="1"/>
</dbReference>
<dbReference type="GO" id="GO:0006631">
    <property type="term" value="P:fatty acid metabolic process"/>
    <property type="evidence" value="ECO:0007669"/>
    <property type="project" value="TreeGrafter"/>
</dbReference>
<proteinExistence type="predicted"/>
<dbReference type="EnsemblMetazoa" id="XM_019916452.1">
    <property type="protein sequence ID" value="XP_019772011.1"/>
    <property type="gene ID" value="LOC109545646"/>
</dbReference>
<dbReference type="GO" id="GO:0019915">
    <property type="term" value="P:lipid storage"/>
    <property type="evidence" value="ECO:0007669"/>
    <property type="project" value="UniProtKB-ARBA"/>
</dbReference>
<dbReference type="EMBL" id="KB741293">
    <property type="protein sequence ID" value="ENN70249.1"/>
    <property type="molecule type" value="Genomic_DNA"/>
</dbReference>
<name>N6SRK6_DENPD</name>
<dbReference type="PROSITE" id="PS00880">
    <property type="entry name" value="ACB_1"/>
    <property type="match status" value="1"/>
</dbReference>
<dbReference type="SUPFAM" id="SSF47027">
    <property type="entry name" value="Acyl-CoA binding protein"/>
    <property type="match status" value="1"/>
</dbReference>
<feature type="non-terminal residue" evidence="4">
    <location>
        <position position="1"/>
    </location>
</feature>
<dbReference type="PRINTS" id="PR00689">
    <property type="entry name" value="ACOABINDINGP"/>
</dbReference>
<reference evidence="6" key="2">
    <citation type="submission" date="2024-08" db="UniProtKB">
        <authorList>
            <consortium name="EnsemblMetazoa"/>
        </authorList>
    </citation>
    <scope>IDENTIFICATION</scope>
</reference>
<reference evidence="7 8" key="1">
    <citation type="journal article" date="2013" name="Genome Biol.">
        <title>Draft genome of the mountain pine beetle, Dendroctonus ponderosae Hopkins, a major forest pest.</title>
        <authorList>
            <person name="Keeling C.I."/>
            <person name="Yuen M.M."/>
            <person name="Liao N.Y."/>
            <person name="Docking T.R."/>
            <person name="Chan S.K."/>
            <person name="Taylor G.A."/>
            <person name="Palmquist D.L."/>
            <person name="Jackman S.D."/>
            <person name="Nguyen A."/>
            <person name="Li M."/>
            <person name="Henderson H."/>
            <person name="Janes J.K."/>
            <person name="Zhao Y."/>
            <person name="Pandoh P."/>
            <person name="Moore R."/>
            <person name="Sperling F.A."/>
            <person name="Huber D.P."/>
            <person name="Birol I."/>
            <person name="Jones S.J."/>
            <person name="Bohlmann J."/>
        </authorList>
    </citation>
    <scope>NUCLEOTIDE SEQUENCE</scope>
</reference>
<keyword evidence="2" id="KW-1133">Transmembrane helix</keyword>
<evidence type="ECO:0000259" key="3">
    <source>
        <dbReference type="PROSITE" id="PS51228"/>
    </source>
</evidence>
<dbReference type="GO" id="GO:0000062">
    <property type="term" value="F:fatty-acyl-CoA binding"/>
    <property type="evidence" value="ECO:0007669"/>
    <property type="project" value="InterPro"/>
</dbReference>
<dbReference type="Proteomes" id="UP000030742">
    <property type="component" value="Unassembled WGS sequence"/>
</dbReference>
<dbReference type="OrthoDB" id="71307at2759"/>
<protein>
    <recommendedName>
        <fullName evidence="3">ACB domain-containing protein</fullName>
    </recommendedName>
</protein>
<dbReference type="AlphaFoldDB" id="N6SRK6"/>
<dbReference type="PANTHER" id="PTHR23310:SF77">
    <property type="entry name" value="LD25952P"/>
    <property type="match status" value="1"/>
</dbReference>
<dbReference type="InterPro" id="IPR014352">
    <property type="entry name" value="FERM/acyl-CoA-bd_prot_sf"/>
</dbReference>
<feature type="domain" description="ACB" evidence="3">
    <location>
        <begin position="54"/>
        <end position="143"/>
    </location>
</feature>
<dbReference type="OMA" id="VYKWNAW"/>
<dbReference type="Proteomes" id="UP000019118">
    <property type="component" value="Unassembled WGS sequence"/>
</dbReference>
<dbReference type="EMBL" id="KB632046">
    <property type="protein sequence ID" value="ERL88259.1"/>
    <property type="molecule type" value="Genomic_DNA"/>
</dbReference>
<dbReference type="InterPro" id="IPR022408">
    <property type="entry name" value="Acyl-CoA-binding_prot_CS"/>
</dbReference>
<dbReference type="Pfam" id="PF00887">
    <property type="entry name" value="ACBP"/>
    <property type="match status" value="1"/>
</dbReference>
<feature type="transmembrane region" description="Helical" evidence="2">
    <location>
        <begin position="315"/>
        <end position="335"/>
    </location>
</feature>
<dbReference type="STRING" id="77166.N6SRK6"/>
<dbReference type="InterPro" id="IPR000582">
    <property type="entry name" value="Acyl-CoA-binding_protein"/>
</dbReference>
<keyword evidence="2" id="KW-0812">Transmembrane</keyword>
<evidence type="ECO:0000313" key="7">
    <source>
        <dbReference type="Proteomes" id="UP000019118"/>
    </source>
</evidence>
<organism evidence="4">
    <name type="scientific">Dendroctonus ponderosae</name>
    <name type="common">Mountain pine beetle</name>
    <dbReference type="NCBI Taxonomy" id="77166"/>
    <lineage>
        <taxon>Eukaryota</taxon>
        <taxon>Metazoa</taxon>
        <taxon>Ecdysozoa</taxon>
        <taxon>Arthropoda</taxon>
        <taxon>Hexapoda</taxon>
        <taxon>Insecta</taxon>
        <taxon>Pterygota</taxon>
        <taxon>Neoptera</taxon>
        <taxon>Endopterygota</taxon>
        <taxon>Coleoptera</taxon>
        <taxon>Polyphaga</taxon>
        <taxon>Cucujiformia</taxon>
        <taxon>Curculionidae</taxon>
        <taxon>Scolytinae</taxon>
        <taxon>Dendroctonus</taxon>
    </lineage>
</organism>
<evidence type="ECO:0000313" key="4">
    <source>
        <dbReference type="EMBL" id="ENN70249.1"/>
    </source>
</evidence>
<sequence>MSCHFHQNKGTSLHVQRSSLVFGAAAPIPSVISQQLQSVRVGKSPGPNEPNMTTEEKFNAAVNVIRSLPKNGSYQPSNELMLRFYAYFKQATLGPCSDARPGFWDLVGRAKHDAWKRLGDMSRNDAMTKYVDELHAIVETMSYSDKVANFLEAPTNELDGINLDDLELVAGDVLEKVRSQPNSPLASRENSPIRFISSISSSRSTSPSLREEESDDEYIDTIEVPIETKGWSEEKTYIPNGQAFQEETSKTQHVSRSRQRAHTHLVDISVDVAKTIECLKADVQRLTNQVTSLESSNAKALVRRKSFFSGLQPQLLVFLLVWPFLASFLVNRWVLKK</sequence>
<dbReference type="KEGG" id="dpa:109545646"/>
<keyword evidence="7" id="KW-1185">Reference proteome</keyword>
<gene>
    <name evidence="6" type="primary">109545646</name>
    <name evidence="5" type="ORF">D910_05647</name>
    <name evidence="4" type="ORF">YQE_13032</name>
</gene>
<evidence type="ECO:0000313" key="6">
    <source>
        <dbReference type="EnsemblMetazoa" id="XP_019772011.1"/>
    </source>
</evidence>
<dbReference type="InterPro" id="IPR035984">
    <property type="entry name" value="Acyl-CoA-binding_sf"/>
</dbReference>
<dbReference type="GO" id="GO:0005737">
    <property type="term" value="C:cytoplasm"/>
    <property type="evidence" value="ECO:0007669"/>
    <property type="project" value="TreeGrafter"/>
</dbReference>
<dbReference type="FunFam" id="1.20.80.10:FF:000010">
    <property type="entry name" value="Acyl-CoA-binding domain-containing protein 5"/>
    <property type="match status" value="1"/>
</dbReference>
<evidence type="ECO:0000313" key="8">
    <source>
        <dbReference type="Proteomes" id="UP000030742"/>
    </source>
</evidence>
<dbReference type="PANTHER" id="PTHR23310">
    <property type="entry name" value="ACYL-COA-BINDING PROTEIN, ACBP"/>
    <property type="match status" value="1"/>
</dbReference>
<evidence type="ECO:0000313" key="5">
    <source>
        <dbReference type="EMBL" id="ERL88259.1"/>
    </source>
</evidence>
<evidence type="ECO:0000256" key="2">
    <source>
        <dbReference type="SAM" id="Phobius"/>
    </source>
</evidence>
<keyword evidence="2" id="KW-0472">Membrane</keyword>
<keyword evidence="1" id="KW-0446">Lipid-binding</keyword>
<dbReference type="HOGENOM" id="CLU_034436_1_0_1"/>
<accession>N6SRK6</accession>
<evidence type="ECO:0000256" key="1">
    <source>
        <dbReference type="ARBA" id="ARBA00023121"/>
    </source>
</evidence>
<dbReference type="Gene3D" id="1.20.80.10">
    <property type="match status" value="1"/>
</dbReference>